<dbReference type="RefSeq" id="WP_179199071.1">
    <property type="nucleotide sequence ID" value="NZ_JAFMOF010000002.1"/>
</dbReference>
<dbReference type="PANTHER" id="PTHR10742:SF410">
    <property type="entry name" value="LYSINE-SPECIFIC HISTONE DEMETHYLASE 2"/>
    <property type="match status" value="1"/>
</dbReference>
<sequence length="472" mass="50228">MPVRLPPAPDGPAAARPAGTTTLVVGAGMAGLFAARELHRAGHSVTVLEARERTGGRLWSEDWEGVRIDLGASWIHGVDGNPVTELAEEAGAPTVVYDVGTLDFDYDTPRGVTAYAADGRRLTRTEALEREADEEAAAYELAARAERADHRASAADALRGVLKGGVLKGGGLAPERAARVIEARGRMVEDDWGAGLEELSLAFMFEGQDFTGHEVVFPQGYDRLAAHLAQGLDVRLGHHVTHVDHSGPGVRVHTAGHGTFTADRVLLTLPLGVLKAGTVTFAPALPAPKRHAIERLGMGVYDKLYLRFPEAFWDDTDLIRQEGTRHGAFANWFDLRRVLGVPVLATLAGGPVARRLETLDDAALVREALASLRGIYGDAVTEPVAHRRTRWAADPHARGSYSFPAVGTLPGDRPALAAPVGDRLHFAGEATTGDFPGTVHGALISGREEARRILRATAYGTTRGAKITGQGG</sequence>
<dbReference type="PANTHER" id="PTHR10742">
    <property type="entry name" value="FLAVIN MONOAMINE OXIDASE"/>
    <property type="match status" value="1"/>
</dbReference>
<dbReference type="Gene3D" id="3.50.50.60">
    <property type="entry name" value="FAD/NAD(P)-binding domain"/>
    <property type="match status" value="1"/>
</dbReference>
<name>A0A939FNM1_9ACTN</name>
<keyword evidence="3" id="KW-1185">Reference proteome</keyword>
<evidence type="ECO:0000259" key="1">
    <source>
        <dbReference type="Pfam" id="PF01593"/>
    </source>
</evidence>
<dbReference type="GO" id="GO:0016491">
    <property type="term" value="F:oxidoreductase activity"/>
    <property type="evidence" value="ECO:0007669"/>
    <property type="project" value="InterPro"/>
</dbReference>
<organism evidence="2 3">
    <name type="scientific">Streptomyces triculaminicus</name>
    <dbReference type="NCBI Taxonomy" id="2816232"/>
    <lineage>
        <taxon>Bacteria</taxon>
        <taxon>Bacillati</taxon>
        <taxon>Actinomycetota</taxon>
        <taxon>Actinomycetes</taxon>
        <taxon>Kitasatosporales</taxon>
        <taxon>Streptomycetaceae</taxon>
        <taxon>Streptomyces</taxon>
    </lineage>
</organism>
<dbReference type="InterPro" id="IPR002937">
    <property type="entry name" value="Amino_oxidase"/>
</dbReference>
<dbReference type="InterPro" id="IPR036188">
    <property type="entry name" value="FAD/NAD-bd_sf"/>
</dbReference>
<dbReference type="EMBL" id="JAFMOF010000002">
    <property type="protein sequence ID" value="MBO0654019.1"/>
    <property type="molecule type" value="Genomic_DNA"/>
</dbReference>
<dbReference type="SUPFAM" id="SSF51905">
    <property type="entry name" value="FAD/NAD(P)-binding domain"/>
    <property type="match status" value="1"/>
</dbReference>
<comment type="caution">
    <text evidence="2">The sequence shown here is derived from an EMBL/GenBank/DDBJ whole genome shotgun (WGS) entry which is preliminary data.</text>
</comment>
<gene>
    <name evidence="2" type="ORF">J1792_14915</name>
</gene>
<proteinExistence type="predicted"/>
<reference evidence="2" key="1">
    <citation type="submission" date="2021-03" db="EMBL/GenBank/DDBJ databases">
        <title>Streptomyces strains.</title>
        <authorList>
            <person name="Lund M.B."/>
            <person name="Toerring T."/>
        </authorList>
    </citation>
    <scope>NUCLEOTIDE SEQUENCE</scope>
    <source>
        <strain evidence="2">JCM 4242</strain>
    </source>
</reference>
<accession>A0A939FNM1</accession>
<evidence type="ECO:0000313" key="2">
    <source>
        <dbReference type="EMBL" id="MBO0654019.1"/>
    </source>
</evidence>
<protein>
    <submittedName>
        <fullName evidence="2">FAD-dependent oxidoreductase</fullName>
    </submittedName>
</protein>
<dbReference type="Pfam" id="PF01593">
    <property type="entry name" value="Amino_oxidase"/>
    <property type="match status" value="1"/>
</dbReference>
<dbReference type="InterPro" id="IPR050281">
    <property type="entry name" value="Flavin_monoamine_oxidase"/>
</dbReference>
<dbReference type="AlphaFoldDB" id="A0A939FNM1"/>
<dbReference type="SUPFAM" id="SSF54373">
    <property type="entry name" value="FAD-linked reductases, C-terminal domain"/>
    <property type="match status" value="1"/>
</dbReference>
<dbReference type="Gene3D" id="3.90.660.10">
    <property type="match status" value="1"/>
</dbReference>
<evidence type="ECO:0000313" key="3">
    <source>
        <dbReference type="Proteomes" id="UP000664781"/>
    </source>
</evidence>
<feature type="domain" description="Amine oxidase" evidence="1">
    <location>
        <begin position="29"/>
        <end position="454"/>
    </location>
</feature>
<dbReference type="Proteomes" id="UP000664781">
    <property type="component" value="Unassembled WGS sequence"/>
</dbReference>